<evidence type="ECO:0000313" key="1">
    <source>
        <dbReference type="EMBL" id="OCH87553.1"/>
    </source>
</evidence>
<evidence type="ECO:0008006" key="3">
    <source>
        <dbReference type="Google" id="ProtNLM"/>
    </source>
</evidence>
<sequence length="515" mass="58188">MPQFSSESGSSINDIPLDILADELAERLRQESIRMQTTPLLELEATLLGAVADIRSALNYLRPTINSVPVEILHDIFYHVPSRKPVLSESSPRCTIWDAEALHEPDCVRLMAVCRRCWPFETSSLVELNYCRSGGRLQKAHMTAISRTRELYWEEFGDFPSKFLESPAPHLHTLMLRADHLWQRQTLRSLVLFGGETPALRRLSLHSVRFLPSNNFTDLRTILLYYCKEVQPAQVLAWLAASPQIEDLVLDADQFSAWDGVYPKSEPLGHLQRLTIQSIQEKDITWLLAFPALTGATSVQLNNVTLIPEHSGSSVPTYEVALSATRLLTQGSCVMATGPSSGFLHISMPPPDLSQLERRIPLAQITEYWCDGRLADERDLFKALTSLETLVINHRDLPRAATAMLLDLEPSDNPTVNCPHLTTLRVVMPPENIRDYRISLFLDYRVRCGHPISRLIVDVSPSHLPAPEHLPDELDGCPIEWRIHTRPPNPPSMEVPDAYKSAARPFWPAWPTWES</sequence>
<dbReference type="EMBL" id="KV722481">
    <property type="protein sequence ID" value="OCH87553.1"/>
    <property type="molecule type" value="Genomic_DNA"/>
</dbReference>
<name>A0A8E2DM46_9APHY</name>
<dbReference type="AlphaFoldDB" id="A0A8E2DM46"/>
<dbReference type="Proteomes" id="UP000250043">
    <property type="component" value="Unassembled WGS sequence"/>
</dbReference>
<gene>
    <name evidence="1" type="ORF">OBBRIDRAFT_889699</name>
</gene>
<protein>
    <recommendedName>
        <fullName evidence="3">F-box domain-containing protein</fullName>
    </recommendedName>
</protein>
<accession>A0A8E2DM46</accession>
<dbReference type="SUPFAM" id="SSF52047">
    <property type="entry name" value="RNI-like"/>
    <property type="match status" value="1"/>
</dbReference>
<reference evidence="1 2" key="1">
    <citation type="submission" date="2016-07" db="EMBL/GenBank/DDBJ databases">
        <title>Draft genome of the white-rot fungus Obba rivulosa 3A-2.</title>
        <authorList>
            <consortium name="DOE Joint Genome Institute"/>
            <person name="Miettinen O."/>
            <person name="Riley R."/>
            <person name="Acob R."/>
            <person name="Barry K."/>
            <person name="Cullen D."/>
            <person name="De Vries R."/>
            <person name="Hainaut M."/>
            <person name="Hatakka A."/>
            <person name="Henrissat B."/>
            <person name="Hilden K."/>
            <person name="Kuo R."/>
            <person name="Labutti K."/>
            <person name="Lipzen A."/>
            <person name="Makela M.R."/>
            <person name="Sandor L."/>
            <person name="Spatafora J.W."/>
            <person name="Grigoriev I.V."/>
            <person name="Hibbett D.S."/>
        </authorList>
    </citation>
    <scope>NUCLEOTIDE SEQUENCE [LARGE SCALE GENOMIC DNA]</scope>
    <source>
        <strain evidence="1 2">3A-2</strain>
    </source>
</reference>
<organism evidence="1 2">
    <name type="scientific">Obba rivulosa</name>
    <dbReference type="NCBI Taxonomy" id="1052685"/>
    <lineage>
        <taxon>Eukaryota</taxon>
        <taxon>Fungi</taxon>
        <taxon>Dikarya</taxon>
        <taxon>Basidiomycota</taxon>
        <taxon>Agaricomycotina</taxon>
        <taxon>Agaricomycetes</taxon>
        <taxon>Polyporales</taxon>
        <taxon>Gelatoporiaceae</taxon>
        <taxon>Obba</taxon>
    </lineage>
</organism>
<evidence type="ECO:0000313" key="2">
    <source>
        <dbReference type="Proteomes" id="UP000250043"/>
    </source>
</evidence>
<dbReference type="OrthoDB" id="10547450at2759"/>
<proteinExistence type="predicted"/>
<keyword evidence="2" id="KW-1185">Reference proteome</keyword>